<organism evidence="4 5">
    <name type="scientific">Natrialba swarupiae</name>
    <dbReference type="NCBI Taxonomy" id="2448032"/>
    <lineage>
        <taxon>Archaea</taxon>
        <taxon>Methanobacteriati</taxon>
        <taxon>Methanobacteriota</taxon>
        <taxon>Stenosarchaea group</taxon>
        <taxon>Halobacteria</taxon>
        <taxon>Halobacteriales</taxon>
        <taxon>Natrialbaceae</taxon>
        <taxon>Natrialba</taxon>
    </lineage>
</organism>
<keyword evidence="2" id="KW-0472">Membrane</keyword>
<name>A0A5D5AMZ1_9EURY</name>
<keyword evidence="5" id="KW-1185">Reference proteome</keyword>
<feature type="transmembrane region" description="Helical" evidence="2">
    <location>
        <begin position="149"/>
        <end position="169"/>
    </location>
</feature>
<evidence type="ECO:0000256" key="2">
    <source>
        <dbReference type="SAM" id="Phobius"/>
    </source>
</evidence>
<protein>
    <submittedName>
        <fullName evidence="4">DUF4129 domain-containing protein</fullName>
    </submittedName>
</protein>
<dbReference type="Proteomes" id="UP000324104">
    <property type="component" value="Unassembled WGS sequence"/>
</dbReference>
<feature type="transmembrane region" description="Helical" evidence="2">
    <location>
        <begin position="95"/>
        <end position="115"/>
    </location>
</feature>
<dbReference type="EMBL" id="VTAW01000008">
    <property type="protein sequence ID" value="TYT62454.1"/>
    <property type="molecule type" value="Genomic_DNA"/>
</dbReference>
<evidence type="ECO:0000259" key="3">
    <source>
        <dbReference type="Pfam" id="PF13559"/>
    </source>
</evidence>
<feature type="compositionally biased region" description="Acidic residues" evidence="1">
    <location>
        <begin position="324"/>
        <end position="342"/>
    </location>
</feature>
<proteinExistence type="predicted"/>
<dbReference type="InterPro" id="IPR025403">
    <property type="entry name" value="TgpA-like_C"/>
</dbReference>
<keyword evidence="2" id="KW-0812">Transmembrane</keyword>
<evidence type="ECO:0000313" key="4">
    <source>
        <dbReference type="EMBL" id="TYT62454.1"/>
    </source>
</evidence>
<evidence type="ECO:0000313" key="5">
    <source>
        <dbReference type="Proteomes" id="UP000324104"/>
    </source>
</evidence>
<dbReference type="AlphaFoldDB" id="A0A5D5AMZ1"/>
<accession>A0A5D5AMZ1</accession>
<feature type="transmembrane region" description="Helical" evidence="2">
    <location>
        <begin position="61"/>
        <end position="83"/>
    </location>
</feature>
<gene>
    <name evidence="4" type="ORF">FYC77_08135</name>
</gene>
<evidence type="ECO:0000256" key="1">
    <source>
        <dbReference type="SAM" id="MobiDB-lite"/>
    </source>
</evidence>
<feature type="region of interest" description="Disordered" evidence="1">
    <location>
        <begin position="120"/>
        <end position="143"/>
    </location>
</feature>
<sequence>MSRARGATRLVVAILGIAAVAIAAATISSTVEYGGDGDPGEVGPEGIPVEETGEPALEMPLFLELLVVALVILAVAVVVWYLVTQYEVIAKRFAVAFVLLLLTGAFVYLLGRLGVLNPEALESPPPPPEGTPGDGDPGDGEGTQQPFPIGPLFFVITALAVGLAVALAWTGGKRRAYASEEGADGVDEAPTEQSHAAVGAAAGRAAERIETSRDVDNEIYRAWLEMTRPLEVDRPETSTPGEFAGAAVEAGLAREDVDQLTSLFEDVRYGHAETTDEMESRAIAVLRRIEDEYADVTSESIADAGPEFSANVGPEPSVDASPDSTDDAGLESPSEDEPGDRR</sequence>
<reference evidence="4 5" key="1">
    <citation type="submission" date="2019-08" db="EMBL/GenBank/DDBJ databases">
        <title>Archaea genome.</title>
        <authorList>
            <person name="Kajale S."/>
            <person name="Shouche Y."/>
            <person name="Deshpande N."/>
            <person name="Sharma A."/>
        </authorList>
    </citation>
    <scope>NUCLEOTIDE SEQUENCE [LARGE SCALE GENOMIC DNA]</scope>
    <source>
        <strain evidence="4 5">ESP3B_9</strain>
    </source>
</reference>
<feature type="region of interest" description="Disordered" evidence="1">
    <location>
        <begin position="297"/>
        <end position="342"/>
    </location>
</feature>
<dbReference type="RefSeq" id="WP_149081005.1">
    <property type="nucleotide sequence ID" value="NZ_VTAW01000008.1"/>
</dbReference>
<keyword evidence="2" id="KW-1133">Transmembrane helix</keyword>
<feature type="domain" description="Protein-glutamine gamma-glutamyltransferase-like C-terminal" evidence="3">
    <location>
        <begin position="220"/>
        <end position="287"/>
    </location>
</feature>
<comment type="caution">
    <text evidence="4">The sequence shown here is derived from an EMBL/GenBank/DDBJ whole genome shotgun (WGS) entry which is preliminary data.</text>
</comment>
<dbReference type="Pfam" id="PF13559">
    <property type="entry name" value="DUF4129"/>
    <property type="match status" value="1"/>
</dbReference>